<dbReference type="InterPro" id="IPR011006">
    <property type="entry name" value="CheY-like_superfamily"/>
</dbReference>
<dbReference type="AlphaFoldDB" id="A0A0W0GHY0"/>
<dbReference type="GO" id="GO:0000160">
    <property type="term" value="P:phosphorelay signal transduction system"/>
    <property type="evidence" value="ECO:0007669"/>
    <property type="project" value="InterPro"/>
</dbReference>
<dbReference type="Pfam" id="PF00072">
    <property type="entry name" value="Response_reg"/>
    <property type="match status" value="1"/>
</dbReference>
<sequence length="179" mass="19690">MPELLTVREVADYLRVTQKTVYRLLQQGSIPALKVSHSWRFDKAAIDEWLRSTAVGAKATILVVDDDQTIRDLFRDILEDAGHRVITAGSGAEALEYIKAKDFALVFLDLKMPGMSGADVLRKIRALDPDLPVTIITGFPDSESMAQALSQGPFGVMNKPFGEADVLNAVKSFIRIGRS</sequence>
<proteinExistence type="predicted"/>
<dbReference type="InterPro" id="IPR001789">
    <property type="entry name" value="Sig_transdc_resp-reg_receiver"/>
</dbReference>
<dbReference type="InterPro" id="IPR050595">
    <property type="entry name" value="Bact_response_regulator"/>
</dbReference>
<reference evidence="4 5" key="1">
    <citation type="submission" date="2015-06" db="EMBL/GenBank/DDBJ databases">
        <title>Genome sequence of the organohalide-respiring Dehalogenimonas alkenigignens type strain (IP3-3T).</title>
        <authorList>
            <person name="Key T.A."/>
            <person name="Richmond D.P."/>
            <person name="Bowman K.S."/>
            <person name="Cho Y.-J."/>
            <person name="Chun J."/>
            <person name="da Costa M.S."/>
            <person name="Rainey F.A."/>
            <person name="Moe W.M."/>
        </authorList>
    </citation>
    <scope>NUCLEOTIDE SEQUENCE [LARGE SCALE GENOMIC DNA]</scope>
    <source>
        <strain evidence="4 5">IP3-3</strain>
    </source>
</reference>
<feature type="domain" description="Response regulatory" evidence="3">
    <location>
        <begin position="60"/>
        <end position="174"/>
    </location>
</feature>
<evidence type="ECO:0000313" key="4">
    <source>
        <dbReference type="EMBL" id="KTB48173.1"/>
    </source>
</evidence>
<dbReference type="OrthoDB" id="9808843at2"/>
<dbReference type="Pfam" id="PF12728">
    <property type="entry name" value="HTH_17"/>
    <property type="match status" value="1"/>
</dbReference>
<protein>
    <submittedName>
        <fullName evidence="4">DNA binding domain, excisionase family</fullName>
    </submittedName>
</protein>
<dbReference type="Proteomes" id="UP000053947">
    <property type="component" value="Unassembled WGS sequence"/>
</dbReference>
<evidence type="ECO:0000256" key="2">
    <source>
        <dbReference type="PROSITE-ProRule" id="PRU00169"/>
    </source>
</evidence>
<dbReference type="InterPro" id="IPR009061">
    <property type="entry name" value="DNA-bd_dom_put_sf"/>
</dbReference>
<dbReference type="GO" id="GO:0003677">
    <property type="term" value="F:DNA binding"/>
    <property type="evidence" value="ECO:0007669"/>
    <property type="project" value="InterPro"/>
</dbReference>
<dbReference type="PANTHER" id="PTHR44591">
    <property type="entry name" value="STRESS RESPONSE REGULATOR PROTEIN 1"/>
    <property type="match status" value="1"/>
</dbReference>
<dbReference type="SUPFAM" id="SSF52172">
    <property type="entry name" value="CheY-like"/>
    <property type="match status" value="1"/>
</dbReference>
<keyword evidence="5" id="KW-1185">Reference proteome</keyword>
<dbReference type="Gene3D" id="3.40.50.2300">
    <property type="match status" value="1"/>
</dbReference>
<dbReference type="STRING" id="1217799.DEALK_10180"/>
<dbReference type="InterPro" id="IPR036388">
    <property type="entry name" value="WH-like_DNA-bd_sf"/>
</dbReference>
<keyword evidence="1 2" id="KW-0597">Phosphoprotein</keyword>
<evidence type="ECO:0000259" key="3">
    <source>
        <dbReference type="PROSITE" id="PS50110"/>
    </source>
</evidence>
<dbReference type="InterPro" id="IPR041657">
    <property type="entry name" value="HTH_17"/>
</dbReference>
<dbReference type="SMART" id="SM00448">
    <property type="entry name" value="REC"/>
    <property type="match status" value="1"/>
</dbReference>
<evidence type="ECO:0000313" key="5">
    <source>
        <dbReference type="Proteomes" id="UP000053947"/>
    </source>
</evidence>
<comment type="caution">
    <text evidence="4">The sequence shown here is derived from an EMBL/GenBank/DDBJ whole genome shotgun (WGS) entry which is preliminary data.</text>
</comment>
<dbReference type="SUPFAM" id="SSF46955">
    <property type="entry name" value="Putative DNA-binding domain"/>
    <property type="match status" value="1"/>
</dbReference>
<dbReference type="EMBL" id="LFDV01000002">
    <property type="protein sequence ID" value="KTB48173.1"/>
    <property type="molecule type" value="Genomic_DNA"/>
</dbReference>
<dbReference type="RefSeq" id="WP_058439199.1">
    <property type="nucleotide sequence ID" value="NZ_KQ758903.1"/>
</dbReference>
<accession>A0A0W0GHY0</accession>
<evidence type="ECO:0000256" key="1">
    <source>
        <dbReference type="ARBA" id="ARBA00022553"/>
    </source>
</evidence>
<dbReference type="PROSITE" id="PS50110">
    <property type="entry name" value="RESPONSE_REGULATORY"/>
    <property type="match status" value="1"/>
</dbReference>
<dbReference type="PANTHER" id="PTHR44591:SF21">
    <property type="entry name" value="TWO-COMPONENT RESPONSE REGULATOR"/>
    <property type="match status" value="1"/>
</dbReference>
<dbReference type="NCBIfam" id="TIGR01764">
    <property type="entry name" value="excise"/>
    <property type="match status" value="1"/>
</dbReference>
<feature type="modified residue" description="4-aspartylphosphate" evidence="2">
    <location>
        <position position="109"/>
    </location>
</feature>
<gene>
    <name evidence="4" type="ORF">DEALK_10180</name>
</gene>
<dbReference type="Gene3D" id="1.10.10.10">
    <property type="entry name" value="Winged helix-like DNA-binding domain superfamily/Winged helix DNA-binding domain"/>
    <property type="match status" value="1"/>
</dbReference>
<dbReference type="InterPro" id="IPR010093">
    <property type="entry name" value="SinI_DNA-bd"/>
</dbReference>
<name>A0A0W0GHY0_9CHLR</name>
<dbReference type="CDD" id="cd17554">
    <property type="entry name" value="REC_TrrA-like"/>
    <property type="match status" value="1"/>
</dbReference>
<organism evidence="4 5">
    <name type="scientific">Dehalogenimonas alkenigignens</name>
    <dbReference type="NCBI Taxonomy" id="1217799"/>
    <lineage>
        <taxon>Bacteria</taxon>
        <taxon>Bacillati</taxon>
        <taxon>Chloroflexota</taxon>
        <taxon>Dehalococcoidia</taxon>
        <taxon>Dehalococcoidales</taxon>
        <taxon>Dehalococcoidaceae</taxon>
        <taxon>Dehalogenimonas</taxon>
    </lineage>
</organism>